<organism evidence="1">
    <name type="scientific">Myoviridae sp. ctj3P51</name>
    <dbReference type="NCBI Taxonomy" id="2826687"/>
    <lineage>
        <taxon>Viruses</taxon>
        <taxon>Duplodnaviria</taxon>
        <taxon>Heunggongvirae</taxon>
        <taxon>Uroviricota</taxon>
        <taxon>Caudoviricetes</taxon>
    </lineage>
</organism>
<dbReference type="EMBL" id="BK015217">
    <property type="protein sequence ID" value="DAD96495.1"/>
    <property type="molecule type" value="Genomic_DNA"/>
</dbReference>
<evidence type="ECO:0000313" key="1">
    <source>
        <dbReference type="EMBL" id="DAD96495.1"/>
    </source>
</evidence>
<accession>A0A8S5NQ47</accession>
<reference evidence="1" key="1">
    <citation type="journal article" date="2021" name="Proc. Natl. Acad. Sci. U.S.A.">
        <title>A Catalog of Tens of Thousands of Viruses from Human Metagenomes Reveals Hidden Associations with Chronic Diseases.</title>
        <authorList>
            <person name="Tisza M.J."/>
            <person name="Buck C.B."/>
        </authorList>
    </citation>
    <scope>NUCLEOTIDE SEQUENCE</scope>
    <source>
        <strain evidence="1">Ctj3P51</strain>
    </source>
</reference>
<protein>
    <submittedName>
        <fullName evidence="1">Uncharacterized protein</fullName>
    </submittedName>
</protein>
<name>A0A8S5NQ47_9CAUD</name>
<proteinExistence type="predicted"/>
<sequence>MYWYLIVKNKSSQWCQLRHIIHCEVGTDMQEAIDDYYRLFWKLDGDMFFMAKSHEEMETIVEREE</sequence>